<dbReference type="PANTHER" id="PTHR43730">
    <property type="entry name" value="BETA-MANNOSIDASE"/>
    <property type="match status" value="1"/>
</dbReference>
<name>A0A0X3NVC4_SCHSO</name>
<evidence type="ECO:0000313" key="6">
    <source>
        <dbReference type="EMBL" id="JAP43505.1"/>
    </source>
</evidence>
<dbReference type="SUPFAM" id="SSF51445">
    <property type="entry name" value="(Trans)glycosidases"/>
    <property type="match status" value="1"/>
</dbReference>
<dbReference type="AlphaFoldDB" id="A0A0X3NVC4"/>
<dbReference type="InterPro" id="IPR054593">
    <property type="entry name" value="Beta-mannosidase-like_N2"/>
</dbReference>
<dbReference type="GO" id="GO:0006516">
    <property type="term" value="P:glycoprotein catabolic process"/>
    <property type="evidence" value="ECO:0007669"/>
    <property type="project" value="TreeGrafter"/>
</dbReference>
<dbReference type="SUPFAM" id="SSF49303">
    <property type="entry name" value="beta-Galactosidase/glucuronidase domain"/>
    <property type="match status" value="1"/>
</dbReference>
<dbReference type="Gene3D" id="2.60.120.260">
    <property type="entry name" value="Galactose-binding domain-like"/>
    <property type="match status" value="1"/>
</dbReference>
<evidence type="ECO:0000256" key="1">
    <source>
        <dbReference type="ARBA" id="ARBA00022801"/>
    </source>
</evidence>
<feature type="signal peptide" evidence="4">
    <location>
        <begin position="1"/>
        <end position="21"/>
    </location>
</feature>
<dbReference type="SUPFAM" id="SSF49785">
    <property type="entry name" value="Galactose-binding domain-like"/>
    <property type="match status" value="1"/>
</dbReference>
<evidence type="ECO:0000259" key="5">
    <source>
        <dbReference type="Pfam" id="PF22666"/>
    </source>
</evidence>
<evidence type="ECO:0000256" key="3">
    <source>
        <dbReference type="SAM" id="MobiDB-lite"/>
    </source>
</evidence>
<dbReference type="InterPro" id="IPR036156">
    <property type="entry name" value="Beta-gal/glucu_dom_sf"/>
</dbReference>
<dbReference type="EMBL" id="GEEE01019720">
    <property type="protein sequence ID" value="JAP43505.1"/>
    <property type="molecule type" value="Transcribed_RNA"/>
</dbReference>
<gene>
    <name evidence="6" type="primary">MANBA</name>
    <name evidence="6" type="ORF">TR114865</name>
</gene>
<feature type="chain" id="PRO_5007050750" evidence="4">
    <location>
        <begin position="22"/>
        <end position="924"/>
    </location>
</feature>
<keyword evidence="4" id="KW-0732">Signal</keyword>
<feature type="non-terminal residue" evidence="6">
    <location>
        <position position="924"/>
    </location>
</feature>
<dbReference type="Gene3D" id="3.20.20.80">
    <property type="entry name" value="Glycosidases"/>
    <property type="match status" value="1"/>
</dbReference>
<dbReference type="PANTHER" id="PTHR43730:SF1">
    <property type="entry name" value="BETA-MANNOSIDASE"/>
    <property type="match status" value="1"/>
</dbReference>
<keyword evidence="1" id="KW-0378">Hydrolase</keyword>
<dbReference type="InterPro" id="IPR017853">
    <property type="entry name" value="GH"/>
</dbReference>
<protein>
    <submittedName>
        <fullName evidence="6">Beta-mannosidase</fullName>
    </submittedName>
</protein>
<evidence type="ECO:0000256" key="2">
    <source>
        <dbReference type="ARBA" id="ARBA00023295"/>
    </source>
</evidence>
<dbReference type="InterPro" id="IPR050887">
    <property type="entry name" value="Beta-mannosidase_GH2"/>
</dbReference>
<evidence type="ECO:0000256" key="4">
    <source>
        <dbReference type="SAM" id="SignalP"/>
    </source>
</evidence>
<sequence>MLRRSLLTFLFLQAIRPEIISLEGTWTLSNASTRISTYIATGSDVYSILASVGFYSDPLVGFNDVAQRLISYQNWNFTHLFHVSRPSGSQWAILILDELDTYCCVWLNGYLLRCTTNSFHRHQLNISPYLRLGAWNKLELAFESTPRMAKSLAQQLVRQSLYVPPPSCWPDNYHGECHVNLVRTTQASFGWDWGPAFPIQGFWRIPQIGFFQVGARLGEGLKFYPSLLHSKMQGNLWTADVLVEVLVQASSPILCLEVQLADLMHLPKRNCFLSGWQGMDNLSMDIPVRLFNRCPNVREWWPNGIESGPYVYNLHVKLTTAHGLLLDRASYRVGFREVELVEQPIQISSNGSLQDFGSTFFFKVNGLPVFAKGSNWIPQRLLPGKHPGLYRVRPNSSSPVQDMETGPMEEVLRSAAMVGTNMLRVWGGGRYESRHFYDLASRLGIMIWQDMMFACATYTPETGTGEDTIRIEIRRQIRRLHHHPSIVVWAANNEVELAIAGEWYPYSPELRKQYKAVFLDRVSATVRSEEAKPPWPWVSSESYAPRKCLLSSPSNGQRSERRGGVDTNPQDPLIGDVHFYRYEGDLWNEGVYPLTRFTSEFGVQSLPSPLGWLRSLEGSGSPDDWSLNGRLMQHRQHSPVGMAGMLGPSLQVMDAPVDVGDPIKNYSRWAYVTQLNQALAYKTHINFLERHKCFLQTPNGVFPVGQGLSMGALYWQLNDIWAAPTWSTIDAAGQWKMAHYLAANATFQVSSLGRIVMAVKGITTLKVVQIDWIPPIGKRRSSPSSIYLDIACKTIRSFEVGERVLRGLLRPDQRSSNCPQRLFETEISTIASTCGCDPASAANCILVARLYNAETEISEVLQLGRPKEISAWPSKAGVLEVSAEVSNTSGYLRPPFIPSQVFRITLRANSPELFVWMLLDPRLQ</sequence>
<organism evidence="6">
    <name type="scientific">Schistocephalus solidus</name>
    <name type="common">Tapeworm</name>
    <dbReference type="NCBI Taxonomy" id="70667"/>
    <lineage>
        <taxon>Eukaryota</taxon>
        <taxon>Metazoa</taxon>
        <taxon>Spiralia</taxon>
        <taxon>Lophotrochozoa</taxon>
        <taxon>Platyhelminthes</taxon>
        <taxon>Cestoda</taxon>
        <taxon>Eucestoda</taxon>
        <taxon>Diphyllobothriidea</taxon>
        <taxon>Diphyllobothriidae</taxon>
        <taxon>Schistocephalus</taxon>
    </lineage>
</organism>
<keyword evidence="2" id="KW-0326">Glycosidase</keyword>
<feature type="region of interest" description="Disordered" evidence="3">
    <location>
        <begin position="549"/>
        <end position="570"/>
    </location>
</feature>
<accession>A0A0X3NVC4</accession>
<dbReference type="GO" id="GO:0004567">
    <property type="term" value="F:beta-mannosidase activity"/>
    <property type="evidence" value="ECO:0007669"/>
    <property type="project" value="TreeGrafter"/>
</dbReference>
<feature type="domain" description="Beta-mannosidase-like galactose-binding" evidence="5">
    <location>
        <begin position="26"/>
        <end position="204"/>
    </location>
</feature>
<dbReference type="InterPro" id="IPR008979">
    <property type="entry name" value="Galactose-bd-like_sf"/>
</dbReference>
<dbReference type="Pfam" id="PF22666">
    <property type="entry name" value="Glyco_hydro_2_N2"/>
    <property type="match status" value="1"/>
</dbReference>
<proteinExistence type="predicted"/>
<reference evidence="6" key="1">
    <citation type="submission" date="2016-01" db="EMBL/GenBank/DDBJ databases">
        <title>Reference transcriptome for the parasite Schistocephalus solidus: insights into the molecular evolution of parasitism.</title>
        <authorList>
            <person name="Hebert F.O."/>
            <person name="Grambauer S."/>
            <person name="Barber I."/>
            <person name="Landry C.R."/>
            <person name="Aubin-Horth N."/>
        </authorList>
    </citation>
    <scope>NUCLEOTIDE SEQUENCE</scope>
</reference>